<reference evidence="1" key="1">
    <citation type="submission" date="2023-04" db="EMBL/GenBank/DDBJ databases">
        <title>Chromosome-level genome of Chaenocephalus aceratus.</title>
        <authorList>
            <person name="Park H."/>
        </authorList>
    </citation>
    <scope>NUCLEOTIDE SEQUENCE</scope>
    <source>
        <strain evidence="1">DE</strain>
        <tissue evidence="1">Muscle</tissue>
    </source>
</reference>
<evidence type="ECO:0000313" key="1">
    <source>
        <dbReference type="EMBL" id="KAK1901436.1"/>
    </source>
</evidence>
<sequence>MQHQDRTRHNCPTDECLRCSPVDAYKVAETKPDNCWLEISGSGRQVAPAGLHVIKGGEAGESVPGQSGCDRSAASPLWPDTSDRWLTAGGPCLAVRSPLDL</sequence>
<organism evidence="1 2">
    <name type="scientific">Dissostichus eleginoides</name>
    <name type="common">Patagonian toothfish</name>
    <name type="synonym">Dissostichus amissus</name>
    <dbReference type="NCBI Taxonomy" id="100907"/>
    <lineage>
        <taxon>Eukaryota</taxon>
        <taxon>Metazoa</taxon>
        <taxon>Chordata</taxon>
        <taxon>Craniata</taxon>
        <taxon>Vertebrata</taxon>
        <taxon>Euteleostomi</taxon>
        <taxon>Actinopterygii</taxon>
        <taxon>Neopterygii</taxon>
        <taxon>Teleostei</taxon>
        <taxon>Neoteleostei</taxon>
        <taxon>Acanthomorphata</taxon>
        <taxon>Eupercaria</taxon>
        <taxon>Perciformes</taxon>
        <taxon>Notothenioidei</taxon>
        <taxon>Nototheniidae</taxon>
        <taxon>Dissostichus</taxon>
    </lineage>
</organism>
<dbReference type="EMBL" id="JASDAP010000006">
    <property type="protein sequence ID" value="KAK1901436.1"/>
    <property type="molecule type" value="Genomic_DNA"/>
</dbReference>
<dbReference type="Proteomes" id="UP001228049">
    <property type="component" value="Unassembled WGS sequence"/>
</dbReference>
<proteinExistence type="predicted"/>
<keyword evidence="2" id="KW-1185">Reference proteome</keyword>
<evidence type="ECO:0000313" key="2">
    <source>
        <dbReference type="Proteomes" id="UP001228049"/>
    </source>
</evidence>
<gene>
    <name evidence="1" type="ORF">KUDE01_004404</name>
</gene>
<protein>
    <submittedName>
        <fullName evidence="1">Ribosome-recycling factor</fullName>
    </submittedName>
</protein>
<comment type="caution">
    <text evidence="1">The sequence shown here is derived from an EMBL/GenBank/DDBJ whole genome shotgun (WGS) entry which is preliminary data.</text>
</comment>
<accession>A0AAD9CHV1</accession>
<name>A0AAD9CHV1_DISEL</name>
<dbReference type="AlphaFoldDB" id="A0AAD9CHV1"/>